<dbReference type="InterPro" id="IPR011990">
    <property type="entry name" value="TPR-like_helical_dom_sf"/>
</dbReference>
<keyword evidence="2" id="KW-0472">Membrane</keyword>
<dbReference type="EMBL" id="ASRX01000006">
    <property type="protein sequence ID" value="EYF07930.1"/>
    <property type="molecule type" value="Genomic_DNA"/>
</dbReference>
<dbReference type="Gene3D" id="1.25.40.10">
    <property type="entry name" value="Tetratricopeptide repeat domain"/>
    <property type="match status" value="1"/>
</dbReference>
<keyword evidence="2" id="KW-1133">Transmembrane helix</keyword>
<dbReference type="AlphaFoldDB" id="A0A017TGI7"/>
<accession>A0A017TGI7</accession>
<dbReference type="SUPFAM" id="SSF48452">
    <property type="entry name" value="TPR-like"/>
    <property type="match status" value="1"/>
</dbReference>
<keyword evidence="4" id="KW-0670">Pyruvate</keyword>
<feature type="signal peptide" evidence="3">
    <location>
        <begin position="1"/>
        <end position="18"/>
    </location>
</feature>
<dbReference type="RefSeq" id="WP_156040503.1">
    <property type="nucleotide sequence ID" value="NZ_ASRX01000006.1"/>
</dbReference>
<evidence type="ECO:0000256" key="2">
    <source>
        <dbReference type="SAM" id="Phobius"/>
    </source>
</evidence>
<feature type="chain" id="PRO_5001500568" evidence="3">
    <location>
        <begin position="19"/>
        <end position="419"/>
    </location>
</feature>
<keyword evidence="2" id="KW-0812">Transmembrane</keyword>
<evidence type="ECO:0000313" key="4">
    <source>
        <dbReference type="EMBL" id="EYF07930.1"/>
    </source>
</evidence>
<name>A0A017TGI7_9BACT</name>
<keyword evidence="5" id="KW-1185">Reference proteome</keyword>
<dbReference type="GO" id="GO:0016740">
    <property type="term" value="F:transferase activity"/>
    <property type="evidence" value="ECO:0007669"/>
    <property type="project" value="UniProtKB-KW"/>
</dbReference>
<evidence type="ECO:0000313" key="5">
    <source>
        <dbReference type="Proteomes" id="UP000019678"/>
    </source>
</evidence>
<proteinExistence type="predicted"/>
<feature type="region of interest" description="Disordered" evidence="1">
    <location>
        <begin position="314"/>
        <end position="333"/>
    </location>
</feature>
<dbReference type="STRING" id="1192034.CAP_6952"/>
<feature type="compositionally biased region" description="Low complexity" evidence="1">
    <location>
        <begin position="216"/>
        <end position="239"/>
    </location>
</feature>
<gene>
    <name evidence="4" type="ORF">CAP_6952</name>
</gene>
<keyword evidence="4" id="KW-0808">Transferase</keyword>
<evidence type="ECO:0000256" key="3">
    <source>
        <dbReference type="SAM" id="SignalP"/>
    </source>
</evidence>
<dbReference type="Proteomes" id="UP000019678">
    <property type="component" value="Unassembled WGS sequence"/>
</dbReference>
<dbReference type="eggNOG" id="COG0457">
    <property type="taxonomic scope" value="Bacteria"/>
</dbReference>
<comment type="caution">
    <text evidence="4">The sequence shown here is derived from an EMBL/GenBank/DDBJ whole genome shotgun (WGS) entry which is preliminary data.</text>
</comment>
<protein>
    <submittedName>
        <fullName evidence="4">Dihydrolipoamide acetyltransferase component of pyruvate dehydrogenase complex</fullName>
    </submittedName>
</protein>
<reference evidence="4 5" key="1">
    <citation type="submission" date="2013-05" db="EMBL/GenBank/DDBJ databases">
        <title>Genome assembly of Chondromyces apiculatus DSM 436.</title>
        <authorList>
            <person name="Sharma G."/>
            <person name="Khatri I."/>
            <person name="Kaur C."/>
            <person name="Mayilraj S."/>
            <person name="Subramanian S."/>
        </authorList>
    </citation>
    <scope>NUCLEOTIDE SEQUENCE [LARGE SCALE GENOMIC DNA]</scope>
    <source>
        <strain evidence="4 5">DSM 436</strain>
    </source>
</reference>
<sequence>MKLRAGVSVLLFSFVFPAALTGMGQGSLPFAEKESFAQQADAVTEVARQRYDDGVKAYDAGRFEDARSAFLQAYALKRHPAVLLNLGQSEIRAGYHPDAGNHFQQFLREHKAATPEQKAAAEKGIADAKKKAGFIVVIVDAEGAEVSVDGVVTGKAPLLDPLFVKPGKHTVAASYGGKSTSTQVDARPAAAAAANLVLGVSGAPQAAPVPAPQPSGPATGAPSGGPATAPATSSAPAAGDNGFTLSTSGDLASGDVPTGKREPILSWYKRKPIAWAGTGVAGVGLITGTVFSILAAGSSSRAADVASDIDKFAKDHPESTQGRGSGYCGPRDAPSRDLPGYETACNALRDDLDTYDTQFALAVTGWVVFGIGAIGTATYAMLDWYPKKVPESASIAPRVTSIAPLIAPGQAGLGIAGTF</sequence>
<evidence type="ECO:0000256" key="1">
    <source>
        <dbReference type="SAM" id="MobiDB-lite"/>
    </source>
</evidence>
<feature type="transmembrane region" description="Helical" evidence="2">
    <location>
        <begin position="359"/>
        <end position="382"/>
    </location>
</feature>
<keyword evidence="3" id="KW-0732">Signal</keyword>
<feature type="region of interest" description="Disordered" evidence="1">
    <location>
        <begin position="205"/>
        <end position="260"/>
    </location>
</feature>
<dbReference type="OrthoDB" id="5493259at2"/>
<organism evidence="4 5">
    <name type="scientific">Chondromyces apiculatus DSM 436</name>
    <dbReference type="NCBI Taxonomy" id="1192034"/>
    <lineage>
        <taxon>Bacteria</taxon>
        <taxon>Pseudomonadati</taxon>
        <taxon>Myxococcota</taxon>
        <taxon>Polyangia</taxon>
        <taxon>Polyangiales</taxon>
        <taxon>Polyangiaceae</taxon>
        <taxon>Chondromyces</taxon>
    </lineage>
</organism>